<feature type="region of interest" description="Disordered" evidence="1">
    <location>
        <begin position="63"/>
        <end position="96"/>
    </location>
</feature>
<comment type="caution">
    <text evidence="3">The sequence shown here is derived from an EMBL/GenBank/DDBJ whole genome shotgun (WGS) entry which is preliminary data.</text>
</comment>
<dbReference type="AlphaFoldDB" id="A0A934NFS2"/>
<gene>
    <name evidence="3" type="ORF">JF887_03410</name>
</gene>
<sequence length="314" mass="30979">MCDDIDTSNAGHAEVGPPPPPPPPPPLASRRPLLGRRTATAALAGGLVVGGITGGYLITQAATATPSPSASPSAALPGDPGDAGPHHGGFGGRGSAHVTQDLQQAAGVIGVTEAQLQTELTAGKTIAAVAKEHNVDVAKVISTLVGDENSEIDASVSSGRLTQAQAAQMKGQTQQRVSNLVNRTGPAHGPAGFGGRRGGAQAEDQQVVAAALGITAAQLQTETSAGKTIAAIAKEHNVDAAKVISALVASENTEIDQRVSSGQITAAQGAQMKTATTQRVTDEVNGTEPAGEQGKGDGGGGTSPAASPGSSSTQ</sequence>
<keyword evidence="2" id="KW-1133">Transmembrane helix</keyword>
<feature type="compositionally biased region" description="Pro residues" evidence="1">
    <location>
        <begin position="16"/>
        <end position="27"/>
    </location>
</feature>
<proteinExistence type="predicted"/>
<evidence type="ECO:0000256" key="1">
    <source>
        <dbReference type="SAM" id="MobiDB-lite"/>
    </source>
</evidence>
<organism evidence="3 4">
    <name type="scientific">Candidatus Amunia macphersoniae</name>
    <dbReference type="NCBI Taxonomy" id="3127014"/>
    <lineage>
        <taxon>Bacteria</taxon>
        <taxon>Bacillati</taxon>
        <taxon>Candidatus Dormiibacterota</taxon>
        <taxon>Candidatus Dormibacteria</taxon>
        <taxon>Candidatus Aeolococcales</taxon>
        <taxon>Candidatus Aeolococcaceae</taxon>
        <taxon>Candidatus Amunia</taxon>
    </lineage>
</organism>
<feature type="compositionally biased region" description="Low complexity" evidence="1">
    <location>
        <begin position="303"/>
        <end position="314"/>
    </location>
</feature>
<name>A0A934NFS2_9BACT</name>
<feature type="compositionally biased region" description="Polar residues" evidence="1">
    <location>
        <begin position="266"/>
        <end position="279"/>
    </location>
</feature>
<accession>A0A934NFS2</accession>
<feature type="region of interest" description="Disordered" evidence="1">
    <location>
        <begin position="1"/>
        <end position="34"/>
    </location>
</feature>
<feature type="compositionally biased region" description="Low complexity" evidence="1">
    <location>
        <begin position="63"/>
        <end position="83"/>
    </location>
</feature>
<feature type="transmembrane region" description="Helical" evidence="2">
    <location>
        <begin position="39"/>
        <end position="58"/>
    </location>
</feature>
<dbReference type="Proteomes" id="UP000614410">
    <property type="component" value="Unassembled WGS sequence"/>
</dbReference>
<feature type="region of interest" description="Disordered" evidence="1">
    <location>
        <begin position="266"/>
        <end position="314"/>
    </location>
</feature>
<evidence type="ECO:0000313" key="4">
    <source>
        <dbReference type="Proteomes" id="UP000614410"/>
    </source>
</evidence>
<evidence type="ECO:0000313" key="3">
    <source>
        <dbReference type="EMBL" id="MBJ7608466.1"/>
    </source>
</evidence>
<evidence type="ECO:0000256" key="2">
    <source>
        <dbReference type="SAM" id="Phobius"/>
    </source>
</evidence>
<protein>
    <submittedName>
        <fullName evidence="3">Uncharacterized protein</fullName>
    </submittedName>
</protein>
<reference evidence="3 4" key="1">
    <citation type="submission" date="2020-10" db="EMBL/GenBank/DDBJ databases">
        <title>Ca. Dormibacterota MAGs.</title>
        <authorList>
            <person name="Montgomery K."/>
        </authorList>
    </citation>
    <scope>NUCLEOTIDE SEQUENCE [LARGE SCALE GENOMIC DNA]</scope>
    <source>
        <strain evidence="3">Mitchell_Peninsula_5</strain>
    </source>
</reference>
<keyword evidence="2" id="KW-0812">Transmembrane</keyword>
<dbReference type="EMBL" id="JAEKNN010000016">
    <property type="protein sequence ID" value="MBJ7608466.1"/>
    <property type="molecule type" value="Genomic_DNA"/>
</dbReference>
<keyword evidence="2" id="KW-0472">Membrane</keyword>